<dbReference type="SMART" id="SM00733">
    <property type="entry name" value="Mterf"/>
    <property type="match status" value="5"/>
</dbReference>
<dbReference type="Gene3D" id="1.25.70.10">
    <property type="entry name" value="Transcription termination factor 3, mitochondrial"/>
    <property type="match status" value="1"/>
</dbReference>
<evidence type="ECO:0000313" key="3">
    <source>
        <dbReference type="EMBL" id="CAE0232495.1"/>
    </source>
</evidence>
<evidence type="ECO:0000256" key="2">
    <source>
        <dbReference type="ARBA" id="ARBA00022946"/>
    </source>
</evidence>
<reference evidence="3" key="1">
    <citation type="submission" date="2021-01" db="EMBL/GenBank/DDBJ databases">
        <authorList>
            <person name="Corre E."/>
            <person name="Pelletier E."/>
            <person name="Niang G."/>
            <person name="Scheremetjew M."/>
            <person name="Finn R."/>
            <person name="Kale V."/>
            <person name="Holt S."/>
            <person name="Cochrane G."/>
            <person name="Meng A."/>
            <person name="Brown T."/>
            <person name="Cohen L."/>
        </authorList>
    </citation>
    <scope>NUCLEOTIDE SEQUENCE</scope>
    <source>
        <strain evidence="3">Ras09</strain>
    </source>
</reference>
<comment type="similarity">
    <text evidence="1">Belongs to the mTERF family.</text>
</comment>
<dbReference type="Pfam" id="PF02536">
    <property type="entry name" value="mTERF"/>
    <property type="match status" value="1"/>
</dbReference>
<dbReference type="GO" id="GO:0003676">
    <property type="term" value="F:nucleic acid binding"/>
    <property type="evidence" value="ECO:0007669"/>
    <property type="project" value="InterPro"/>
</dbReference>
<evidence type="ECO:0000256" key="1">
    <source>
        <dbReference type="ARBA" id="ARBA00007692"/>
    </source>
</evidence>
<name>A0A7S3CN79_9SPIT</name>
<proteinExistence type="inferred from homology"/>
<dbReference type="InterPro" id="IPR003690">
    <property type="entry name" value="MTERF"/>
</dbReference>
<keyword evidence="2" id="KW-0809">Transit peptide</keyword>
<sequence length="291" mass="34258">MVFRYPALLGKTEEDIDRYFKSLTKQRMSNQQAFDILFELPQLVSFDLEAKLEEFFFLFDLYTGMQRQDVMKIVSAFPYVLTVQPLKIQQFCGLFKKHKLTHKQILNYTINSGGLLGSTNTNFKGVFDTLRQYGVTAKEAVGIFDMLPQFTIQNRSGALLKKIRLIQSESGRDDYYMKQLIKRHPDIIMKSVASLEAKINYIQRELNRPLKQEQAFPLILIYNYNEVMRPRCDILKEKLGGKNFKLGVALAHSDEKFCAYYNVDLEELRQMKRLRQRKDNSELDKMWVYHK</sequence>
<dbReference type="PANTHER" id="PTHR13068:SF151">
    <property type="entry name" value="TRANSCRIPTION TERMINATION FACTOR MTERF9, CHLOROPLASTIC"/>
    <property type="match status" value="1"/>
</dbReference>
<dbReference type="EMBL" id="HBIA01008434">
    <property type="protein sequence ID" value="CAE0232495.1"/>
    <property type="molecule type" value="Transcribed_RNA"/>
</dbReference>
<dbReference type="InterPro" id="IPR038538">
    <property type="entry name" value="MTERF_sf"/>
</dbReference>
<organism evidence="3">
    <name type="scientific">Strombidium rassoulzadegani</name>
    <dbReference type="NCBI Taxonomy" id="1082188"/>
    <lineage>
        <taxon>Eukaryota</taxon>
        <taxon>Sar</taxon>
        <taxon>Alveolata</taxon>
        <taxon>Ciliophora</taxon>
        <taxon>Intramacronucleata</taxon>
        <taxon>Spirotrichea</taxon>
        <taxon>Oligotrichia</taxon>
        <taxon>Strombidiidae</taxon>
        <taxon>Strombidium</taxon>
    </lineage>
</organism>
<dbReference type="PANTHER" id="PTHR13068">
    <property type="entry name" value="CGI-12 PROTEIN-RELATED"/>
    <property type="match status" value="1"/>
</dbReference>
<gene>
    <name evidence="3" type="ORF">SRAS04492_LOCUS4293</name>
</gene>
<protein>
    <submittedName>
        <fullName evidence="3">Uncharacterized protein</fullName>
    </submittedName>
</protein>
<dbReference type="AlphaFoldDB" id="A0A7S3CN79"/>
<accession>A0A7S3CN79</accession>